<dbReference type="Pfam" id="PF07973">
    <property type="entry name" value="tRNA_SAD"/>
    <property type="match status" value="1"/>
</dbReference>
<feature type="coiled-coil region" evidence="5">
    <location>
        <begin position="260"/>
        <end position="287"/>
    </location>
</feature>
<dbReference type="InterPro" id="IPR018163">
    <property type="entry name" value="Thr/Ala-tRNA-synth_IIc_edit"/>
</dbReference>
<evidence type="ECO:0000313" key="7">
    <source>
        <dbReference type="EMBL" id="MCX7570720.1"/>
    </source>
</evidence>
<dbReference type="PROSITE" id="PS50860">
    <property type="entry name" value="AA_TRNA_LIGASE_II_ALA"/>
    <property type="match status" value="1"/>
</dbReference>
<gene>
    <name evidence="7" type="ORF">OS242_12160</name>
</gene>
<keyword evidence="4" id="KW-0862">Zinc</keyword>
<dbReference type="Proteomes" id="UP001208017">
    <property type="component" value="Unassembled WGS sequence"/>
</dbReference>
<organism evidence="7 8">
    <name type="scientific">Tumebacillus lacus</name>
    <dbReference type="NCBI Taxonomy" id="2995335"/>
    <lineage>
        <taxon>Bacteria</taxon>
        <taxon>Bacillati</taxon>
        <taxon>Bacillota</taxon>
        <taxon>Bacilli</taxon>
        <taxon>Bacillales</taxon>
        <taxon>Alicyclobacillaceae</taxon>
        <taxon>Tumebacillus</taxon>
    </lineage>
</organism>
<dbReference type="SUPFAM" id="SSF50447">
    <property type="entry name" value="Translation proteins"/>
    <property type="match status" value="1"/>
</dbReference>
<dbReference type="PANTHER" id="PTHR43462:SF1">
    <property type="entry name" value="ALANYL-TRNA EDITING PROTEIN AARSD1"/>
    <property type="match status" value="1"/>
</dbReference>
<feature type="domain" description="Alanyl-transfer RNA synthetases family profile" evidence="6">
    <location>
        <begin position="1"/>
        <end position="237"/>
    </location>
</feature>
<evidence type="ECO:0000313" key="8">
    <source>
        <dbReference type="Proteomes" id="UP001208017"/>
    </source>
</evidence>
<dbReference type="InterPro" id="IPR012947">
    <property type="entry name" value="tRNA_SAD"/>
</dbReference>
<dbReference type="PANTHER" id="PTHR43462">
    <property type="entry name" value="ALANYL-TRNA EDITING PROTEIN"/>
    <property type="match status" value="1"/>
</dbReference>
<evidence type="ECO:0000256" key="5">
    <source>
        <dbReference type="SAM" id="Coils"/>
    </source>
</evidence>
<proteinExistence type="predicted"/>
<accession>A0ABT3X1F1</accession>
<evidence type="ECO:0000256" key="2">
    <source>
        <dbReference type="ARBA" id="ARBA00004496"/>
    </source>
</evidence>
<dbReference type="RefSeq" id="WP_267151967.1">
    <property type="nucleotide sequence ID" value="NZ_JAPMLT010000005.1"/>
</dbReference>
<dbReference type="Gene3D" id="3.30.980.10">
    <property type="entry name" value="Threonyl-trna Synthetase, Chain A, domain 2"/>
    <property type="match status" value="1"/>
</dbReference>
<comment type="caution">
    <text evidence="7">The sequence shown here is derived from an EMBL/GenBank/DDBJ whole genome shotgun (WGS) entry which is preliminary data.</text>
</comment>
<dbReference type="InterPro" id="IPR009000">
    <property type="entry name" value="Transl_B-barrel_sf"/>
</dbReference>
<protein>
    <submittedName>
        <fullName evidence="7">DHHA1 domain-containing protein</fullName>
    </submittedName>
</protein>
<dbReference type="InterPro" id="IPR051335">
    <property type="entry name" value="Alanyl-tRNA_Editing_Enzymes"/>
</dbReference>
<comment type="cofactor">
    <cofactor evidence="1">
        <name>Zn(2+)</name>
        <dbReference type="ChEBI" id="CHEBI:29105"/>
    </cofactor>
</comment>
<dbReference type="InterPro" id="IPR003156">
    <property type="entry name" value="DHHA1_dom"/>
</dbReference>
<sequence>MTRKLFYEDPYLTEFTATVTGHGTEPNDTPYVVLSETAFYPTGGGQPCDLGTLNGVQVVDVEEVDGEIRHRLDAPLLDVLSIEGRIDWTRRFDHMQQHTGQHILSAAFEQLFDGETVGFHLGREVVTVDITLPDLTQEIAEGVERLANSIVLADREILCRFVDKEELARMPLRKPPSVTENIRIVTVDGFDYSPCGGTHPARTGEIGMIKILGWEKYKGNVRVEFVCGWRTWQAMTDKQIVLRQLSRHLTAGEAELPDGVARLLKERKELEKALAEANAKLLEAEADTLYAAARDQNGVLLVAKAFEGRSMQELQRLGQRIASLDPQAVALLVTGGEKTQLVFARGGEVMVPMNELLKETLLLIDGKGGGNPSLAQGGGSAGKSAPDVLAHAERLLAARL</sequence>
<keyword evidence="8" id="KW-1185">Reference proteome</keyword>
<keyword evidence="5" id="KW-0175">Coiled coil</keyword>
<dbReference type="SUPFAM" id="SSF55186">
    <property type="entry name" value="ThrRS/AlaRS common domain"/>
    <property type="match status" value="1"/>
</dbReference>
<dbReference type="Gene3D" id="3.10.310.40">
    <property type="match status" value="1"/>
</dbReference>
<dbReference type="SMART" id="SM00863">
    <property type="entry name" value="tRNA_SAD"/>
    <property type="match status" value="1"/>
</dbReference>
<evidence type="ECO:0000256" key="3">
    <source>
        <dbReference type="ARBA" id="ARBA00022723"/>
    </source>
</evidence>
<evidence type="ECO:0000259" key="6">
    <source>
        <dbReference type="PROSITE" id="PS50860"/>
    </source>
</evidence>
<evidence type="ECO:0000256" key="4">
    <source>
        <dbReference type="ARBA" id="ARBA00022833"/>
    </source>
</evidence>
<keyword evidence="3" id="KW-0479">Metal-binding</keyword>
<name>A0ABT3X1F1_9BACL</name>
<dbReference type="InterPro" id="IPR018165">
    <property type="entry name" value="Ala-tRNA-synth_IIc_core"/>
</dbReference>
<dbReference type="Pfam" id="PF02272">
    <property type="entry name" value="DHHA1"/>
    <property type="match status" value="1"/>
</dbReference>
<reference evidence="7 8" key="1">
    <citation type="submission" date="2022-11" db="EMBL/GenBank/DDBJ databases">
        <title>Study of microbial diversity in lake waters.</title>
        <authorList>
            <person name="Zhang J."/>
        </authorList>
    </citation>
    <scope>NUCLEOTIDE SEQUENCE [LARGE SCALE GENOMIC DNA]</scope>
    <source>
        <strain evidence="7 8">DT12</strain>
    </source>
</reference>
<dbReference type="EMBL" id="JAPMLT010000005">
    <property type="protein sequence ID" value="MCX7570720.1"/>
    <property type="molecule type" value="Genomic_DNA"/>
</dbReference>
<dbReference type="Gene3D" id="2.40.30.130">
    <property type="match status" value="1"/>
</dbReference>
<comment type="subcellular location">
    <subcellularLocation>
        <location evidence="2">Cytoplasm</location>
    </subcellularLocation>
</comment>
<evidence type="ECO:0000256" key="1">
    <source>
        <dbReference type="ARBA" id="ARBA00001947"/>
    </source>
</evidence>